<evidence type="ECO:0000313" key="4">
    <source>
        <dbReference type="EMBL" id="MDR6940090.1"/>
    </source>
</evidence>
<sequence length="344" mass="37706">MRILKRQWKYSLVRICGALASCLSMISTVVAIPSVPPVSAIQVQTAALNNFSTRMPLPLPRFLISDETLEKWLKESGMALVKSFASQEFPSLQAAQIAQLQIGKPVKVYSFKDETDVNGWPIITQSKLRVAPISDSQGNALGVIQIELDTDATSTRKVFGDAKLAQHLLPPPASSQQVPDAETLIYDTELKAWFAVKGKSILAASASGENLVLGTVPLEVFYTQRKGIISDGETADSLEKQQVTAPQIYDSTQWLASLIVAGVIAAILVFSLAWLIWESRFERARKQSAADALWYWATGHHRTVRSSEKVSEIGKKKVKFSESSGEVTLYESPPGSVIQESLEN</sequence>
<feature type="signal peptide" evidence="3">
    <location>
        <begin position="1"/>
        <end position="31"/>
    </location>
</feature>
<evidence type="ECO:0000313" key="5">
    <source>
        <dbReference type="Proteomes" id="UP001266099"/>
    </source>
</evidence>
<evidence type="ECO:0000256" key="3">
    <source>
        <dbReference type="SAM" id="SignalP"/>
    </source>
</evidence>
<accession>A0ABU1T3W5</accession>
<proteinExistence type="predicted"/>
<feature type="transmembrane region" description="Helical" evidence="2">
    <location>
        <begin position="254"/>
        <end position="277"/>
    </location>
</feature>
<gene>
    <name evidence="4" type="ORF">J2S36_001633</name>
</gene>
<dbReference type="Proteomes" id="UP001266099">
    <property type="component" value="Unassembled WGS sequence"/>
</dbReference>
<evidence type="ECO:0000256" key="1">
    <source>
        <dbReference type="SAM" id="MobiDB-lite"/>
    </source>
</evidence>
<protein>
    <submittedName>
        <fullName evidence="4">Uncharacterized protein</fullName>
    </submittedName>
</protein>
<keyword evidence="3" id="KW-0732">Signal</keyword>
<keyword evidence="2" id="KW-0472">Membrane</keyword>
<keyword evidence="2" id="KW-1133">Transmembrane helix</keyword>
<keyword evidence="2" id="KW-0812">Transmembrane</keyword>
<feature type="region of interest" description="Disordered" evidence="1">
    <location>
        <begin position="321"/>
        <end position="344"/>
    </location>
</feature>
<feature type="chain" id="PRO_5046078505" evidence="3">
    <location>
        <begin position="32"/>
        <end position="344"/>
    </location>
</feature>
<dbReference type="RefSeq" id="WP_309957301.1">
    <property type="nucleotide sequence ID" value="NZ_JAVDUJ010000001.1"/>
</dbReference>
<evidence type="ECO:0000256" key="2">
    <source>
        <dbReference type="SAM" id="Phobius"/>
    </source>
</evidence>
<comment type="caution">
    <text evidence="4">The sequence shown here is derived from an EMBL/GenBank/DDBJ whole genome shotgun (WGS) entry which is preliminary data.</text>
</comment>
<dbReference type="EMBL" id="JAVDUJ010000001">
    <property type="protein sequence ID" value="MDR6940090.1"/>
    <property type="molecule type" value="Genomic_DNA"/>
</dbReference>
<organism evidence="4 5">
    <name type="scientific">Arcanobacterium hippocoleae</name>
    <dbReference type="NCBI Taxonomy" id="149017"/>
    <lineage>
        <taxon>Bacteria</taxon>
        <taxon>Bacillati</taxon>
        <taxon>Actinomycetota</taxon>
        <taxon>Actinomycetes</taxon>
        <taxon>Actinomycetales</taxon>
        <taxon>Actinomycetaceae</taxon>
        <taxon>Arcanobacterium</taxon>
    </lineage>
</organism>
<keyword evidence="5" id="KW-1185">Reference proteome</keyword>
<name>A0ABU1T3W5_9ACTO</name>
<reference evidence="4 5" key="1">
    <citation type="submission" date="2023-07" db="EMBL/GenBank/DDBJ databases">
        <title>Sequencing the genomes of 1000 actinobacteria strains.</title>
        <authorList>
            <person name="Klenk H.-P."/>
        </authorList>
    </citation>
    <scope>NUCLEOTIDE SEQUENCE [LARGE SCALE GENOMIC DNA]</scope>
    <source>
        <strain evidence="4 5">DSM 15539</strain>
    </source>
</reference>